<dbReference type="EMBL" id="PGCI01000339">
    <property type="protein sequence ID" value="PLW29189.1"/>
    <property type="molecule type" value="Genomic_DNA"/>
</dbReference>
<dbReference type="AlphaFoldDB" id="A0A2N5SIR6"/>
<proteinExistence type="predicted"/>
<dbReference type="Proteomes" id="UP000235392">
    <property type="component" value="Unassembled WGS sequence"/>
</dbReference>
<gene>
    <name evidence="2" type="ORF">PCANC_15528</name>
    <name evidence="3" type="ORF">PCASD_14613</name>
</gene>
<reference evidence="4 5" key="1">
    <citation type="submission" date="2017-11" db="EMBL/GenBank/DDBJ databases">
        <title>De novo assembly and phasing of dikaryotic genomes from two isolates of Puccinia coronata f. sp. avenae, the causal agent of oat crown rust.</title>
        <authorList>
            <person name="Miller M.E."/>
            <person name="Zhang Y."/>
            <person name="Omidvar V."/>
            <person name="Sperschneider J."/>
            <person name="Schwessinger B."/>
            <person name="Raley C."/>
            <person name="Palmer J.M."/>
            <person name="Garnica D."/>
            <person name="Upadhyaya N."/>
            <person name="Rathjen J."/>
            <person name="Taylor J.M."/>
            <person name="Park R.F."/>
            <person name="Dodds P.N."/>
            <person name="Hirsch C.D."/>
            <person name="Kianian S.F."/>
            <person name="Figueroa M."/>
        </authorList>
    </citation>
    <scope>NUCLEOTIDE SEQUENCE [LARGE SCALE GENOMIC DNA]</scope>
    <source>
        <strain evidence="2">12NC29</strain>
        <strain evidence="3">12SD80</strain>
    </source>
</reference>
<evidence type="ECO:0000313" key="5">
    <source>
        <dbReference type="Proteomes" id="UP000235392"/>
    </source>
</evidence>
<accession>A0A2N5SIR6</accession>
<keyword evidence="4" id="KW-1185">Reference proteome</keyword>
<dbReference type="EMBL" id="PGCJ01000960">
    <property type="protein sequence ID" value="PLW13116.1"/>
    <property type="molecule type" value="Genomic_DNA"/>
</dbReference>
<comment type="caution">
    <text evidence="2">The sequence shown here is derived from an EMBL/GenBank/DDBJ whole genome shotgun (WGS) entry which is preliminary data.</text>
</comment>
<feature type="compositionally biased region" description="Basic residues" evidence="1">
    <location>
        <begin position="84"/>
        <end position="93"/>
    </location>
</feature>
<name>A0A2N5SIR6_9BASI</name>
<sequence length="348" mass="38046">MVFNDQSIRIRTRVRSAFGRLRPSKSSLGLASLIKPEWVPPVPLPVLDLPKAMESEFNESQVFEEFWDKQSTAPVLLKRSDKKLSKRPAPRQKKPVDPSQLPVLDQMLIQQGLLDSPISIHLTSLLAESSHSLLSSSDATRRRSSSESYCSPSLLCLQSAGPFTPELVINHVGKSTPELSATLLHVVEAQSYFPLVACADVSTSPVDATPGNIASSPNPSLRAVKLSASPSHRCLKRRGLIPSSQPISSQLLQSVVSTSPSNFGPQTETVKLSVIQLEPPLSAEIGIWPEESDKRSTLRPQQPTPRQPLAVLDKNLPLPLPTYGRKDNTQADKNLPLPSPSYGRKDKI</sequence>
<evidence type="ECO:0000256" key="1">
    <source>
        <dbReference type="SAM" id="MobiDB-lite"/>
    </source>
</evidence>
<organism evidence="2 4">
    <name type="scientific">Puccinia coronata f. sp. avenae</name>
    <dbReference type="NCBI Taxonomy" id="200324"/>
    <lineage>
        <taxon>Eukaryota</taxon>
        <taxon>Fungi</taxon>
        <taxon>Dikarya</taxon>
        <taxon>Basidiomycota</taxon>
        <taxon>Pucciniomycotina</taxon>
        <taxon>Pucciniomycetes</taxon>
        <taxon>Pucciniales</taxon>
        <taxon>Pucciniaceae</taxon>
        <taxon>Puccinia</taxon>
    </lineage>
</organism>
<evidence type="ECO:0000313" key="2">
    <source>
        <dbReference type="EMBL" id="PLW13116.1"/>
    </source>
</evidence>
<dbReference type="OrthoDB" id="2506261at2759"/>
<feature type="region of interest" description="Disordered" evidence="1">
    <location>
        <begin position="290"/>
        <end position="348"/>
    </location>
</feature>
<dbReference type="Proteomes" id="UP000235388">
    <property type="component" value="Unassembled WGS sequence"/>
</dbReference>
<evidence type="ECO:0000313" key="4">
    <source>
        <dbReference type="Proteomes" id="UP000235388"/>
    </source>
</evidence>
<protein>
    <submittedName>
        <fullName evidence="2">Uncharacterized protein</fullName>
    </submittedName>
</protein>
<evidence type="ECO:0000313" key="3">
    <source>
        <dbReference type="EMBL" id="PLW29189.1"/>
    </source>
</evidence>
<feature type="region of interest" description="Disordered" evidence="1">
    <location>
        <begin position="78"/>
        <end position="100"/>
    </location>
</feature>